<accession>A0A9J6GMV9</accession>
<keyword evidence="4" id="KW-1185">Reference proteome</keyword>
<evidence type="ECO:0000259" key="2">
    <source>
        <dbReference type="Pfam" id="PF25298"/>
    </source>
</evidence>
<dbReference type="InterPro" id="IPR057251">
    <property type="entry name" value="FP_C"/>
</dbReference>
<proteinExistence type="predicted"/>
<evidence type="ECO:0000256" key="1">
    <source>
        <dbReference type="SAM" id="Coils"/>
    </source>
</evidence>
<organism evidence="3 4">
    <name type="scientific">Haemaphysalis longicornis</name>
    <name type="common">Bush tick</name>
    <dbReference type="NCBI Taxonomy" id="44386"/>
    <lineage>
        <taxon>Eukaryota</taxon>
        <taxon>Metazoa</taxon>
        <taxon>Ecdysozoa</taxon>
        <taxon>Arthropoda</taxon>
        <taxon>Chelicerata</taxon>
        <taxon>Arachnida</taxon>
        <taxon>Acari</taxon>
        <taxon>Parasitiformes</taxon>
        <taxon>Ixodida</taxon>
        <taxon>Ixodoidea</taxon>
        <taxon>Ixodidae</taxon>
        <taxon>Haemaphysalinae</taxon>
        <taxon>Haemaphysalis</taxon>
    </lineage>
</organism>
<feature type="domain" description="FP protein C-terminal" evidence="2">
    <location>
        <begin position="230"/>
        <end position="279"/>
    </location>
</feature>
<keyword evidence="1" id="KW-0175">Coiled coil</keyword>
<dbReference type="Pfam" id="PF25298">
    <property type="entry name" value="Baculo_FP_2nd"/>
    <property type="match status" value="1"/>
</dbReference>
<sequence length="282" mass="32226">MSSAEDNCCFDCDLVISQDDHFAVCSECLCSYHLGPCSGIAQKTFKSRSESTKKQWRCPLCRGAKQKKTVDYASVNAMAELQEKVKTMQETLTSLEASVQHVSGKYDEILARLDQQEKEMIETKQRVAGIESVQGKKQISCIKKDLDELEWQNRKLNGGNSSLNELAATLEAPELTPNDVTAAHRLPSKPDKTPAVIVRFARQATRNAWFEARKKLRETESDVYIQANMTKQTRTLLWETKQWAQERNFRFVWHNNGKVLIRRNEGDRAIVVRSKHDLEIMT</sequence>
<name>A0A9J6GMV9_HAELO</name>
<dbReference type="EMBL" id="JABSTR010000010">
    <property type="protein sequence ID" value="KAH9379782.1"/>
    <property type="molecule type" value="Genomic_DNA"/>
</dbReference>
<gene>
    <name evidence="3" type="ORF">HPB48_022227</name>
</gene>
<dbReference type="AlphaFoldDB" id="A0A9J6GMV9"/>
<comment type="caution">
    <text evidence="3">The sequence shown here is derived from an EMBL/GenBank/DDBJ whole genome shotgun (WGS) entry which is preliminary data.</text>
</comment>
<evidence type="ECO:0000313" key="3">
    <source>
        <dbReference type="EMBL" id="KAH9379782.1"/>
    </source>
</evidence>
<reference evidence="3 4" key="1">
    <citation type="journal article" date="2020" name="Cell">
        <title>Large-Scale Comparative Analyses of Tick Genomes Elucidate Their Genetic Diversity and Vector Capacities.</title>
        <authorList>
            <consortium name="Tick Genome and Microbiome Consortium (TIGMIC)"/>
            <person name="Jia N."/>
            <person name="Wang J."/>
            <person name="Shi W."/>
            <person name="Du L."/>
            <person name="Sun Y."/>
            <person name="Zhan W."/>
            <person name="Jiang J.F."/>
            <person name="Wang Q."/>
            <person name="Zhang B."/>
            <person name="Ji P."/>
            <person name="Bell-Sakyi L."/>
            <person name="Cui X.M."/>
            <person name="Yuan T.T."/>
            <person name="Jiang B.G."/>
            <person name="Yang W.F."/>
            <person name="Lam T.T."/>
            <person name="Chang Q.C."/>
            <person name="Ding S.J."/>
            <person name="Wang X.J."/>
            <person name="Zhu J.G."/>
            <person name="Ruan X.D."/>
            <person name="Zhao L."/>
            <person name="Wei J.T."/>
            <person name="Ye R.Z."/>
            <person name="Que T.C."/>
            <person name="Du C.H."/>
            <person name="Zhou Y.H."/>
            <person name="Cheng J.X."/>
            <person name="Dai P.F."/>
            <person name="Guo W.B."/>
            <person name="Han X.H."/>
            <person name="Huang E.J."/>
            <person name="Li L.F."/>
            <person name="Wei W."/>
            <person name="Gao Y.C."/>
            <person name="Liu J.Z."/>
            <person name="Shao H.Z."/>
            <person name="Wang X."/>
            <person name="Wang C.C."/>
            <person name="Yang T.C."/>
            <person name="Huo Q.B."/>
            <person name="Li W."/>
            <person name="Chen H.Y."/>
            <person name="Chen S.E."/>
            <person name="Zhou L.G."/>
            <person name="Ni X.B."/>
            <person name="Tian J.H."/>
            <person name="Sheng Y."/>
            <person name="Liu T."/>
            <person name="Pan Y.S."/>
            <person name="Xia L.Y."/>
            <person name="Li J."/>
            <person name="Zhao F."/>
            <person name="Cao W.C."/>
        </authorList>
    </citation>
    <scope>NUCLEOTIDE SEQUENCE [LARGE SCALE GENOMIC DNA]</scope>
    <source>
        <strain evidence="3">HaeL-2018</strain>
    </source>
</reference>
<dbReference type="CDD" id="cd15489">
    <property type="entry name" value="PHD_SF"/>
    <property type="match status" value="1"/>
</dbReference>
<dbReference type="OrthoDB" id="8062159at2759"/>
<dbReference type="OMA" id="QATRNAW"/>
<evidence type="ECO:0000313" key="4">
    <source>
        <dbReference type="Proteomes" id="UP000821853"/>
    </source>
</evidence>
<dbReference type="Proteomes" id="UP000821853">
    <property type="component" value="Chromosome 8"/>
</dbReference>
<protein>
    <recommendedName>
        <fullName evidence="2">FP protein C-terminal domain-containing protein</fullName>
    </recommendedName>
</protein>
<dbReference type="VEuPathDB" id="VectorBase:HLOH_044245"/>
<feature type="coiled-coil region" evidence="1">
    <location>
        <begin position="78"/>
        <end position="133"/>
    </location>
</feature>